<evidence type="ECO:0000256" key="4">
    <source>
        <dbReference type="ARBA" id="ARBA00022989"/>
    </source>
</evidence>
<feature type="transmembrane region" description="Helical" evidence="9">
    <location>
        <begin position="425"/>
        <end position="447"/>
    </location>
</feature>
<protein>
    <submittedName>
        <fullName evidence="10">Major facilitator superfamily domain-containing protein</fullName>
    </submittedName>
</protein>
<reference evidence="10 11" key="1">
    <citation type="journal article" date="2021" name="Nat. Commun.">
        <title>Genetic determinants of endophytism in the Arabidopsis root mycobiome.</title>
        <authorList>
            <person name="Mesny F."/>
            <person name="Miyauchi S."/>
            <person name="Thiergart T."/>
            <person name="Pickel B."/>
            <person name="Atanasova L."/>
            <person name="Karlsson M."/>
            <person name="Huettel B."/>
            <person name="Barry K.W."/>
            <person name="Haridas S."/>
            <person name="Chen C."/>
            <person name="Bauer D."/>
            <person name="Andreopoulos W."/>
            <person name="Pangilinan J."/>
            <person name="LaButti K."/>
            <person name="Riley R."/>
            <person name="Lipzen A."/>
            <person name="Clum A."/>
            <person name="Drula E."/>
            <person name="Henrissat B."/>
            <person name="Kohler A."/>
            <person name="Grigoriev I.V."/>
            <person name="Martin F.M."/>
            <person name="Hacquard S."/>
        </authorList>
    </citation>
    <scope>NUCLEOTIDE SEQUENCE [LARGE SCALE GENOMIC DNA]</scope>
    <source>
        <strain evidence="10 11">MPI-CAGE-CH-0241</strain>
    </source>
</reference>
<feature type="transmembrane region" description="Helical" evidence="9">
    <location>
        <begin position="300"/>
        <end position="319"/>
    </location>
</feature>
<dbReference type="InterPro" id="IPR036259">
    <property type="entry name" value="MFS_trans_sf"/>
</dbReference>
<evidence type="ECO:0000256" key="8">
    <source>
        <dbReference type="SAM" id="MobiDB-lite"/>
    </source>
</evidence>
<dbReference type="SUPFAM" id="SSF103473">
    <property type="entry name" value="MFS general substrate transporter"/>
    <property type="match status" value="1"/>
</dbReference>
<dbReference type="FunFam" id="1.20.1250.20:FF:000065">
    <property type="entry name" value="Putative MFS pantothenate transporter"/>
    <property type="match status" value="1"/>
</dbReference>
<evidence type="ECO:0000256" key="5">
    <source>
        <dbReference type="ARBA" id="ARBA00023136"/>
    </source>
</evidence>
<keyword evidence="6" id="KW-0325">Glycoprotein</keyword>
<dbReference type="PANTHER" id="PTHR43791">
    <property type="entry name" value="PERMEASE-RELATED"/>
    <property type="match status" value="1"/>
</dbReference>
<dbReference type="GO" id="GO:0016020">
    <property type="term" value="C:membrane"/>
    <property type="evidence" value="ECO:0007669"/>
    <property type="project" value="UniProtKB-SubCell"/>
</dbReference>
<comment type="similarity">
    <text evidence="7">Belongs to the major facilitator superfamily. Allantoate permease family.</text>
</comment>
<dbReference type="EMBL" id="JAGPYM010000015">
    <property type="protein sequence ID" value="KAH6886753.1"/>
    <property type="molecule type" value="Genomic_DNA"/>
</dbReference>
<gene>
    <name evidence="10" type="ORF">B0T10DRAFT_530149</name>
</gene>
<feature type="transmembrane region" description="Helical" evidence="9">
    <location>
        <begin position="393"/>
        <end position="413"/>
    </location>
</feature>
<feature type="transmembrane region" description="Helical" evidence="9">
    <location>
        <begin position="368"/>
        <end position="387"/>
    </location>
</feature>
<name>A0A9P9ANJ0_9HYPO</name>
<evidence type="ECO:0000256" key="2">
    <source>
        <dbReference type="ARBA" id="ARBA00022448"/>
    </source>
</evidence>
<feature type="transmembrane region" description="Helical" evidence="9">
    <location>
        <begin position="165"/>
        <end position="185"/>
    </location>
</feature>
<evidence type="ECO:0000313" key="10">
    <source>
        <dbReference type="EMBL" id="KAH6886753.1"/>
    </source>
</evidence>
<dbReference type="PANTHER" id="PTHR43791:SF28">
    <property type="entry name" value="MAJOR FACILITATOR SUPERFAMILY (MFS) PROFILE DOMAIN-CONTAINING PROTEIN"/>
    <property type="match status" value="1"/>
</dbReference>
<comment type="subcellular location">
    <subcellularLocation>
        <location evidence="1">Membrane</location>
        <topology evidence="1">Multi-pass membrane protein</topology>
    </subcellularLocation>
</comment>
<keyword evidence="5 9" id="KW-0472">Membrane</keyword>
<evidence type="ECO:0000256" key="7">
    <source>
        <dbReference type="ARBA" id="ARBA00037968"/>
    </source>
</evidence>
<evidence type="ECO:0000256" key="6">
    <source>
        <dbReference type="ARBA" id="ARBA00023180"/>
    </source>
</evidence>
<keyword evidence="4 9" id="KW-1133">Transmembrane helix</keyword>
<feature type="transmembrane region" description="Helical" evidence="9">
    <location>
        <begin position="459"/>
        <end position="480"/>
    </location>
</feature>
<dbReference type="AlphaFoldDB" id="A0A9P9ANJ0"/>
<proteinExistence type="inferred from homology"/>
<evidence type="ECO:0000256" key="1">
    <source>
        <dbReference type="ARBA" id="ARBA00004141"/>
    </source>
</evidence>
<organism evidence="10 11">
    <name type="scientific">Thelonectria olida</name>
    <dbReference type="NCBI Taxonomy" id="1576542"/>
    <lineage>
        <taxon>Eukaryota</taxon>
        <taxon>Fungi</taxon>
        <taxon>Dikarya</taxon>
        <taxon>Ascomycota</taxon>
        <taxon>Pezizomycotina</taxon>
        <taxon>Sordariomycetes</taxon>
        <taxon>Hypocreomycetidae</taxon>
        <taxon>Hypocreales</taxon>
        <taxon>Nectriaceae</taxon>
        <taxon>Thelonectria</taxon>
    </lineage>
</organism>
<evidence type="ECO:0000256" key="9">
    <source>
        <dbReference type="SAM" id="Phobius"/>
    </source>
</evidence>
<dbReference type="GO" id="GO:0022857">
    <property type="term" value="F:transmembrane transporter activity"/>
    <property type="evidence" value="ECO:0007669"/>
    <property type="project" value="InterPro"/>
</dbReference>
<feature type="transmembrane region" description="Helical" evidence="9">
    <location>
        <begin position="339"/>
        <end position="361"/>
    </location>
</feature>
<sequence>MASSQAKTPDGLDIHPVEDQRRNCRDANALESAPEPVIKNGVVKNLWVAWIYIFDWYPSHYSKEEKALVKKLDRIILPLMSWLDQSNINNAYNSGMKEDLDLKGIEYNLFSTFYNLGYMVIEIPMMMLVSRPKLSRWVLPTCETLWTICTFIQSRNNSAEMIYGMRFLMGLFETPAATGSLYILASWYRSDEVFKRAGVWYVSSNIGAMFGGYMQAAAHAGLDGKAGMAGWRWVFIIDGVISLPIAAAGFFLYPGVPTSPRVWWLKESEQMLAQARMQADGVKKSSKIGKRMLKRVFRRWHFYIAVGTYVCFQMTTWVSGQMIVWVKSTGEYSVEMINILPTGVQALAIVVGVCVPSLVMVYPIWVPFMFAATILLFCHSTLLVWNIPLSLHFAAYFLLGMTSCMTPMLFPWVHLIMKDDNEAKSFTTGAMMTCAWAFFIWYHIVAFPITEGPRWTRGFTSNVCLTCVYITLFLIGQVLWRRDIKNGVYDRAIEDEENEEVLKDRRDSDNLDEKRTELDISDKHIEDKQAGERK</sequence>
<keyword evidence="11" id="KW-1185">Reference proteome</keyword>
<keyword evidence="3 9" id="KW-0812">Transmembrane</keyword>
<feature type="region of interest" description="Disordered" evidence="8">
    <location>
        <begin position="500"/>
        <end position="534"/>
    </location>
</feature>
<dbReference type="Pfam" id="PF07690">
    <property type="entry name" value="MFS_1"/>
    <property type="match status" value="1"/>
</dbReference>
<comment type="caution">
    <text evidence="10">The sequence shown here is derived from an EMBL/GenBank/DDBJ whole genome shotgun (WGS) entry which is preliminary data.</text>
</comment>
<dbReference type="Gene3D" id="1.20.1250.20">
    <property type="entry name" value="MFS general substrate transporter like domains"/>
    <property type="match status" value="1"/>
</dbReference>
<feature type="transmembrane region" description="Helical" evidence="9">
    <location>
        <begin position="230"/>
        <end position="253"/>
    </location>
</feature>
<dbReference type="InterPro" id="IPR011701">
    <property type="entry name" value="MFS"/>
</dbReference>
<dbReference type="OrthoDB" id="6132182at2759"/>
<evidence type="ECO:0000256" key="3">
    <source>
        <dbReference type="ARBA" id="ARBA00022692"/>
    </source>
</evidence>
<evidence type="ECO:0000313" key="11">
    <source>
        <dbReference type="Proteomes" id="UP000777438"/>
    </source>
</evidence>
<accession>A0A9P9ANJ0</accession>
<dbReference type="Proteomes" id="UP000777438">
    <property type="component" value="Unassembled WGS sequence"/>
</dbReference>
<feature type="transmembrane region" description="Helical" evidence="9">
    <location>
        <begin position="197"/>
        <end position="218"/>
    </location>
</feature>
<keyword evidence="2" id="KW-0813">Transport</keyword>